<evidence type="ECO:0000256" key="1">
    <source>
        <dbReference type="SAM" id="Phobius"/>
    </source>
</evidence>
<keyword evidence="3" id="KW-1185">Reference proteome</keyword>
<evidence type="ECO:0000313" key="3">
    <source>
        <dbReference type="Proteomes" id="UP000326799"/>
    </source>
</evidence>
<feature type="transmembrane region" description="Helical" evidence="1">
    <location>
        <begin position="12"/>
        <end position="31"/>
    </location>
</feature>
<organism evidence="2 3">
    <name type="scientific">Aspergillus novoparasiticus</name>
    <dbReference type="NCBI Taxonomy" id="986946"/>
    <lineage>
        <taxon>Eukaryota</taxon>
        <taxon>Fungi</taxon>
        <taxon>Dikarya</taxon>
        <taxon>Ascomycota</taxon>
        <taxon>Pezizomycotina</taxon>
        <taxon>Eurotiomycetes</taxon>
        <taxon>Eurotiomycetidae</taxon>
        <taxon>Eurotiales</taxon>
        <taxon>Aspergillaceae</taxon>
        <taxon>Aspergillus</taxon>
        <taxon>Aspergillus subgen. Circumdati</taxon>
    </lineage>
</organism>
<dbReference type="EMBL" id="ML733430">
    <property type="protein sequence ID" value="KAB8220289.1"/>
    <property type="molecule type" value="Genomic_DNA"/>
</dbReference>
<name>A0A5N6ESN5_9EURO</name>
<gene>
    <name evidence="2" type="ORF">BDV33DRAFT_99009</name>
</gene>
<protein>
    <submittedName>
        <fullName evidence="2">Uncharacterized protein</fullName>
    </submittedName>
</protein>
<keyword evidence="1" id="KW-1133">Transmembrane helix</keyword>
<evidence type="ECO:0000313" key="2">
    <source>
        <dbReference type="EMBL" id="KAB8220289.1"/>
    </source>
</evidence>
<accession>A0A5N6ESN5</accession>
<proteinExistence type="predicted"/>
<keyword evidence="1" id="KW-0472">Membrane</keyword>
<sequence>MVVQTIHVCPCIIYGMMIMYLVLRVGVWVGVGRGVLCIHCRIIYPPYHTLGNESAFLRISMINIDPYI</sequence>
<dbReference type="Proteomes" id="UP000326799">
    <property type="component" value="Unassembled WGS sequence"/>
</dbReference>
<dbReference type="AlphaFoldDB" id="A0A5N6ESN5"/>
<reference evidence="2 3" key="1">
    <citation type="submission" date="2019-04" db="EMBL/GenBank/DDBJ databases">
        <title>Fungal friends and foes A comparative genomics study of 23 Aspergillus species from section Flavi.</title>
        <authorList>
            <consortium name="DOE Joint Genome Institute"/>
            <person name="Kjaerbolling I."/>
            <person name="Vesth T.C."/>
            <person name="Frisvad J.C."/>
            <person name="Nybo J.L."/>
            <person name="Theobald S."/>
            <person name="Kildgaard S."/>
            <person name="Petersen T.I."/>
            <person name="Kuo A."/>
            <person name="Sato A."/>
            <person name="Lyhne E.K."/>
            <person name="Kogle M.E."/>
            <person name="Wiebenga A."/>
            <person name="Kun R.S."/>
            <person name="Lubbers R.J."/>
            <person name="Makela M.R."/>
            <person name="Barry K."/>
            <person name="Chovatia M."/>
            <person name="Clum A."/>
            <person name="Daum C."/>
            <person name="Haridas S."/>
            <person name="He G."/>
            <person name="LaButti K."/>
            <person name="Lipzen A."/>
            <person name="Mondo S."/>
            <person name="Pangilinan J."/>
            <person name="Riley R."/>
            <person name="Salamov A."/>
            <person name="Simmons B.A."/>
            <person name="Magnuson J.K."/>
            <person name="Henrissat B."/>
            <person name="Mortensen U.H."/>
            <person name="Larsen T.O."/>
            <person name="De vries R.P."/>
            <person name="Grigoriev I.V."/>
            <person name="Machida M."/>
            <person name="Baker S.E."/>
            <person name="Andersen M.R."/>
        </authorList>
    </citation>
    <scope>NUCLEOTIDE SEQUENCE [LARGE SCALE GENOMIC DNA]</scope>
    <source>
        <strain evidence="2 3">CBS 126849</strain>
    </source>
</reference>
<keyword evidence="1" id="KW-0812">Transmembrane</keyword>